<feature type="transmembrane region" description="Helical" evidence="1">
    <location>
        <begin position="194"/>
        <end position="215"/>
    </location>
</feature>
<organism evidence="2 3">
    <name type="scientific">Actinoplanes awajinensis subsp. mycoplanecinus</name>
    <dbReference type="NCBI Taxonomy" id="135947"/>
    <lineage>
        <taxon>Bacteria</taxon>
        <taxon>Bacillati</taxon>
        <taxon>Actinomycetota</taxon>
        <taxon>Actinomycetes</taxon>
        <taxon>Micromonosporales</taxon>
        <taxon>Micromonosporaceae</taxon>
        <taxon>Actinoplanes</taxon>
    </lineage>
</organism>
<gene>
    <name evidence="2" type="ORF">ADL15_50385</name>
</gene>
<dbReference type="RefSeq" id="WP_067708589.1">
    <property type="nucleotide sequence ID" value="NZ_LLZH01000351.1"/>
</dbReference>
<reference evidence="2 3" key="1">
    <citation type="submission" date="2015-10" db="EMBL/GenBank/DDBJ databases">
        <authorList>
            <person name="Gilbert D.G."/>
        </authorList>
    </citation>
    <scope>NUCLEOTIDE SEQUENCE [LARGE SCALE GENOMIC DNA]</scope>
    <source>
        <strain evidence="2 3">NRRL B-16712</strain>
    </source>
</reference>
<keyword evidence="3" id="KW-1185">Reference proteome</keyword>
<comment type="caution">
    <text evidence="2">The sequence shown here is derived from an EMBL/GenBank/DDBJ whole genome shotgun (WGS) entry which is preliminary data.</text>
</comment>
<dbReference type="Proteomes" id="UP000053244">
    <property type="component" value="Unassembled WGS sequence"/>
</dbReference>
<keyword evidence="1" id="KW-1133">Transmembrane helix</keyword>
<evidence type="ECO:0000256" key="1">
    <source>
        <dbReference type="SAM" id="Phobius"/>
    </source>
</evidence>
<dbReference type="AlphaFoldDB" id="A0A101J7E9"/>
<feature type="transmembrane region" description="Helical" evidence="1">
    <location>
        <begin position="170"/>
        <end position="188"/>
    </location>
</feature>
<accession>A0A101J7E9</accession>
<proteinExistence type="predicted"/>
<keyword evidence="1" id="KW-0812">Transmembrane</keyword>
<evidence type="ECO:0000313" key="2">
    <source>
        <dbReference type="EMBL" id="KUL21593.1"/>
    </source>
</evidence>
<keyword evidence="1" id="KW-0472">Membrane</keyword>
<protein>
    <submittedName>
        <fullName evidence="2">Uncharacterized protein</fullName>
    </submittedName>
</protein>
<dbReference type="OrthoDB" id="3482507at2"/>
<dbReference type="EMBL" id="LLZH01000351">
    <property type="protein sequence ID" value="KUL21593.1"/>
    <property type="molecule type" value="Genomic_DNA"/>
</dbReference>
<evidence type="ECO:0000313" key="3">
    <source>
        <dbReference type="Proteomes" id="UP000053244"/>
    </source>
</evidence>
<name>A0A101J7E9_9ACTN</name>
<sequence>MIPAADRLDRVVGEFCLELDAALRRHNSSQPGARRLRLRLAMDEGLVSPARNGFAGRTVVAVSRLVSAAASREALLRHPSVDLVVVLSDWVYADWVYADWVYADWVCSGRATVRADLFHQVVVTEKEYTAVAWLWLPGAGQPEFSTSVAPPAPATVKIKAPFLYGRRARLAPAVLVTLPPVVLGLFLLPVAGPGVGALVILAGVVVLPLLAAQVARDHGRRVQMRLFRQWGGRPTEVMLRWHGAEAPEVVARRHQLIARHLGFALPDEKAELDDPERADHEYAAAVAALREDPRHVTAPTGHGRERHVRILAQTCMPAAWARSACSPAAPRCCSACSPRPR</sequence>